<dbReference type="GO" id="GO:0005524">
    <property type="term" value="F:ATP binding"/>
    <property type="evidence" value="ECO:0007669"/>
    <property type="project" value="UniProtKB-KW"/>
</dbReference>
<dbReference type="PANTHER" id="PTHR33078:SF92">
    <property type="entry name" value="PROTEIN YCF2"/>
    <property type="match status" value="1"/>
</dbReference>
<evidence type="ECO:0000256" key="6">
    <source>
        <dbReference type="ARBA" id="ARBA00022640"/>
    </source>
</evidence>
<proteinExistence type="inferred from homology"/>
<comment type="function">
    <text evidence="1">Probable ATPase of unknown function. Its presence in a non-photosynthetic plant (Epifagus virginiana) and experiments in tobacco indicate that it has an essential function which is probably not related to photosynthesis.</text>
</comment>
<organism evidence="10 11">
    <name type="scientific">Lupinus luteus</name>
    <name type="common">European yellow lupine</name>
    <dbReference type="NCBI Taxonomy" id="3873"/>
    <lineage>
        <taxon>Eukaryota</taxon>
        <taxon>Viridiplantae</taxon>
        <taxon>Streptophyta</taxon>
        <taxon>Embryophyta</taxon>
        <taxon>Tracheophyta</taxon>
        <taxon>Spermatophyta</taxon>
        <taxon>Magnoliopsida</taxon>
        <taxon>eudicotyledons</taxon>
        <taxon>Gunneridae</taxon>
        <taxon>Pentapetalae</taxon>
        <taxon>rosids</taxon>
        <taxon>fabids</taxon>
        <taxon>Fabales</taxon>
        <taxon>Fabaceae</taxon>
        <taxon>Papilionoideae</taxon>
        <taxon>50 kb inversion clade</taxon>
        <taxon>genistoids sensu lato</taxon>
        <taxon>core genistoids</taxon>
        <taxon>Genisteae</taxon>
        <taxon>Lupinus</taxon>
    </lineage>
</organism>
<dbReference type="GO" id="GO:0009570">
    <property type="term" value="C:chloroplast stroma"/>
    <property type="evidence" value="ECO:0007669"/>
    <property type="project" value="UniProtKB-SubCell"/>
</dbReference>
<evidence type="ECO:0000256" key="5">
    <source>
        <dbReference type="ARBA" id="ARBA00022528"/>
    </source>
</evidence>
<keyword evidence="5" id="KW-0150">Chloroplast</keyword>
<keyword evidence="6" id="KW-0934">Plastid</keyword>
<dbReference type="PANTHER" id="PTHR33078">
    <property type="entry name" value="PROTEIN YCF2-RELATED"/>
    <property type="match status" value="1"/>
</dbReference>
<reference evidence="10 11" key="1">
    <citation type="submission" date="2024-03" db="EMBL/GenBank/DDBJ databases">
        <authorList>
            <person name="Martinez-Hernandez J."/>
        </authorList>
    </citation>
    <scope>NUCLEOTIDE SEQUENCE [LARGE SCALE GENOMIC DNA]</scope>
</reference>
<comment type="caution">
    <text evidence="10">The sequence shown here is derived from an EMBL/GenBank/DDBJ whole genome shotgun (WGS) entry which is preliminary data.</text>
</comment>
<evidence type="ECO:0000313" key="11">
    <source>
        <dbReference type="Proteomes" id="UP001497480"/>
    </source>
</evidence>
<protein>
    <recommendedName>
        <fullName evidence="4">Protein Ycf2</fullName>
    </recommendedName>
</protein>
<name>A0AAV1YLL9_LUPLU</name>
<evidence type="ECO:0000313" key="10">
    <source>
        <dbReference type="EMBL" id="CAL0334707.1"/>
    </source>
</evidence>
<dbReference type="AlphaFoldDB" id="A0AAV1YLL9"/>
<sequence>MNNKSKGFLIDDSDDINRGPDTEPDLLTMMNVLTMDMIPEIDRFYIPLQFKLAKTLSPCIMWIPNIHDVNESN</sequence>
<evidence type="ECO:0000256" key="3">
    <source>
        <dbReference type="ARBA" id="ARBA00009361"/>
    </source>
</evidence>
<accession>A0AAV1YLL9</accession>
<feature type="region of interest" description="Disordered" evidence="9">
    <location>
        <begin position="1"/>
        <end position="22"/>
    </location>
</feature>
<keyword evidence="8" id="KW-0067">ATP-binding</keyword>
<evidence type="ECO:0000256" key="7">
    <source>
        <dbReference type="ARBA" id="ARBA00022741"/>
    </source>
</evidence>
<evidence type="ECO:0000256" key="4">
    <source>
        <dbReference type="ARBA" id="ARBA00018950"/>
    </source>
</evidence>
<dbReference type="Proteomes" id="UP001497480">
    <property type="component" value="Unassembled WGS sequence"/>
</dbReference>
<comment type="subcellular location">
    <subcellularLocation>
        <location evidence="2">Plastid</location>
        <location evidence="2">Chloroplast stroma</location>
    </subcellularLocation>
</comment>
<evidence type="ECO:0000256" key="8">
    <source>
        <dbReference type="ARBA" id="ARBA00022840"/>
    </source>
</evidence>
<evidence type="ECO:0000256" key="2">
    <source>
        <dbReference type="ARBA" id="ARBA00004470"/>
    </source>
</evidence>
<gene>
    <name evidence="10" type="ORF">LLUT_LOCUS35767</name>
</gene>
<evidence type="ECO:0000256" key="1">
    <source>
        <dbReference type="ARBA" id="ARBA00002329"/>
    </source>
</evidence>
<keyword evidence="7" id="KW-0547">Nucleotide-binding</keyword>
<keyword evidence="11" id="KW-1185">Reference proteome</keyword>
<evidence type="ECO:0000256" key="9">
    <source>
        <dbReference type="SAM" id="MobiDB-lite"/>
    </source>
</evidence>
<comment type="similarity">
    <text evidence="3">Belongs to the Ycf2 family.</text>
</comment>
<dbReference type="EMBL" id="CAXHTB010000026">
    <property type="protein sequence ID" value="CAL0334707.1"/>
    <property type="molecule type" value="Genomic_DNA"/>
</dbReference>